<dbReference type="Pfam" id="PF03928">
    <property type="entry name" value="HbpS-like"/>
    <property type="match status" value="1"/>
</dbReference>
<dbReference type="PANTHER" id="PTHR34309">
    <property type="entry name" value="SLR1406 PROTEIN"/>
    <property type="match status" value="1"/>
</dbReference>
<gene>
    <name evidence="2" type="ORF">QO016_004981</name>
</gene>
<name>A0ABU0HU52_9HYPH</name>
<comment type="caution">
    <text evidence="2">The sequence shown here is derived from an EMBL/GenBank/DDBJ whole genome shotgun (WGS) entry which is preliminary data.</text>
</comment>
<dbReference type="Proteomes" id="UP001236369">
    <property type="component" value="Unassembled WGS sequence"/>
</dbReference>
<accession>A0ABU0HU52</accession>
<keyword evidence="1" id="KW-0732">Signal</keyword>
<evidence type="ECO:0000313" key="3">
    <source>
        <dbReference type="Proteomes" id="UP001236369"/>
    </source>
</evidence>
<feature type="signal peptide" evidence="1">
    <location>
        <begin position="1"/>
        <end position="23"/>
    </location>
</feature>
<dbReference type="InterPro" id="IPR038084">
    <property type="entry name" value="PduO/GlcC-like_sf"/>
</dbReference>
<proteinExistence type="predicted"/>
<feature type="chain" id="PRO_5045410706" evidence="1">
    <location>
        <begin position="24"/>
        <end position="173"/>
    </location>
</feature>
<dbReference type="InterPro" id="IPR005624">
    <property type="entry name" value="PduO/GlcC-like"/>
</dbReference>
<dbReference type="EMBL" id="JAUSVV010000035">
    <property type="protein sequence ID" value="MDQ0445452.1"/>
    <property type="molecule type" value="Genomic_DNA"/>
</dbReference>
<keyword evidence="3" id="KW-1185">Reference proteome</keyword>
<sequence length="173" mass="17867">MKTKITAAFAALCVIGITNISHAQQTTPVAPAQQVVTPYGPPLDLETARRVIAGAEAEATKNGWPVSISVIDSTGHLVLLEKLDNTQYGSIEVSTQKAVTAINYRRPGKAFQDAVAAGGVGLRILTLPGVSAYEGGYPLLVNGKIVGAIGVSGVLPPQDDQVARVGVEALKAP</sequence>
<evidence type="ECO:0000313" key="2">
    <source>
        <dbReference type="EMBL" id="MDQ0445452.1"/>
    </source>
</evidence>
<protein>
    <submittedName>
        <fullName evidence="2">Uncharacterized protein GlcG (DUF336 family)</fullName>
    </submittedName>
</protein>
<evidence type="ECO:0000256" key="1">
    <source>
        <dbReference type="SAM" id="SignalP"/>
    </source>
</evidence>
<dbReference type="Gene3D" id="3.30.450.150">
    <property type="entry name" value="Haem-degrading domain"/>
    <property type="match status" value="1"/>
</dbReference>
<reference evidence="2 3" key="1">
    <citation type="submission" date="2023-07" db="EMBL/GenBank/DDBJ databases">
        <title>Genomic Encyclopedia of Type Strains, Phase IV (KMG-IV): sequencing the most valuable type-strain genomes for metagenomic binning, comparative biology and taxonomic classification.</title>
        <authorList>
            <person name="Goeker M."/>
        </authorList>
    </citation>
    <scope>NUCLEOTIDE SEQUENCE [LARGE SCALE GENOMIC DNA]</scope>
    <source>
        <strain evidence="2 3">DSM 19562</strain>
    </source>
</reference>
<dbReference type="InterPro" id="IPR052517">
    <property type="entry name" value="GlcG_carb_metab_protein"/>
</dbReference>
<dbReference type="PANTHER" id="PTHR34309:SF1">
    <property type="entry name" value="PROTEIN GLCG"/>
    <property type="match status" value="1"/>
</dbReference>
<dbReference type="SUPFAM" id="SSF143744">
    <property type="entry name" value="GlcG-like"/>
    <property type="match status" value="1"/>
</dbReference>
<organism evidence="2 3">
    <name type="scientific">Methylobacterium persicinum</name>
    <dbReference type="NCBI Taxonomy" id="374426"/>
    <lineage>
        <taxon>Bacteria</taxon>
        <taxon>Pseudomonadati</taxon>
        <taxon>Pseudomonadota</taxon>
        <taxon>Alphaproteobacteria</taxon>
        <taxon>Hyphomicrobiales</taxon>
        <taxon>Methylobacteriaceae</taxon>
        <taxon>Methylobacterium</taxon>
    </lineage>
</organism>
<dbReference type="RefSeq" id="WP_238253372.1">
    <property type="nucleotide sequence ID" value="NZ_BPQX01000086.1"/>
</dbReference>